<keyword evidence="2" id="KW-1185">Reference proteome</keyword>
<proteinExistence type="predicted"/>
<sequence>MLSRLSEWFWNERLWFPVGLGWADLQDRDGNIYAKGSDLWVTLPIALVFLIIRQIFERTVALRLASAMGVKEKVRVRAAPNPTLESYFCTTSKHPAQSVVESLSKQTGYSQQQVQRWFRRRRNQERPNQLKKFREASWRFTFYLLAFFAGLGALIDKPWFYEMEEMWKGFPTLTLLPSQYWYYMIELGFYISLLFSVASDVKRKDFKEQIVHHVATILLISFSWCVNYIRAGTLIMLVHDAADYLLEDFKEQIVHHVATILLISFSWCVNYIRAGTLIMLVHDAADYLLESAKMFNYAGWRKTCNYIFIIFAVVFFITRLVIFPFGIMRCTWVYPVTIYPPFFGYYFFNGLLLVLQCLHIFWFALILRMAIKFLPGNHIVEDERSDREETDDSEDEDEDEAQESERRPKTKNGPLQNGHSASNNNHHRKME</sequence>
<name>A0ACC5ZNW2_9TELE</name>
<evidence type="ECO:0000313" key="2">
    <source>
        <dbReference type="Proteomes" id="UP000830395"/>
    </source>
</evidence>
<gene>
    <name evidence="1" type="ORF">PDJAM_G00179920</name>
</gene>
<organism evidence="1 2">
    <name type="scientific">Pangasius djambal</name>
    <dbReference type="NCBI Taxonomy" id="1691987"/>
    <lineage>
        <taxon>Eukaryota</taxon>
        <taxon>Metazoa</taxon>
        <taxon>Chordata</taxon>
        <taxon>Craniata</taxon>
        <taxon>Vertebrata</taxon>
        <taxon>Euteleostomi</taxon>
        <taxon>Actinopterygii</taxon>
        <taxon>Neopterygii</taxon>
        <taxon>Teleostei</taxon>
        <taxon>Ostariophysi</taxon>
        <taxon>Siluriformes</taxon>
        <taxon>Pangasiidae</taxon>
        <taxon>Pangasius</taxon>
    </lineage>
</organism>
<evidence type="ECO:0000313" key="1">
    <source>
        <dbReference type="EMBL" id="MCJ8749739.1"/>
    </source>
</evidence>
<accession>A0ACC5ZNW2</accession>
<dbReference type="EMBL" id="CM041003">
    <property type="protein sequence ID" value="MCJ8749739.1"/>
    <property type="molecule type" value="Genomic_DNA"/>
</dbReference>
<dbReference type="Proteomes" id="UP000830395">
    <property type="component" value="Chromosome 29"/>
</dbReference>
<protein>
    <submittedName>
        <fullName evidence="1">Uncharacterized protein</fullName>
    </submittedName>
</protein>
<reference evidence="1" key="1">
    <citation type="submission" date="2020-02" db="EMBL/GenBank/DDBJ databases">
        <title>Genome sequencing of the panga catfish, Pangasius djambal.</title>
        <authorList>
            <person name="Wen M."/>
            <person name="Zahm M."/>
            <person name="Roques C."/>
            <person name="Cabau C."/>
            <person name="Klopp C."/>
            <person name="Donnadieu C."/>
            <person name="Jouanno E."/>
            <person name="Avarre J.-C."/>
            <person name="Campet M."/>
            <person name="Ha T."/>
            <person name="Dugue R."/>
            <person name="Lampietro C."/>
            <person name="Louis A."/>
            <person name="Herpin A."/>
            <person name="Echchiki A."/>
            <person name="Berthelot C."/>
            <person name="Parey E."/>
            <person name="Roest-Crollius H."/>
            <person name="Braasch I."/>
            <person name="Postlethwait J.H."/>
            <person name="Bobe J."/>
            <person name="Montfort J."/>
            <person name="Bouchez O."/>
            <person name="Begum T."/>
            <person name="Schartl M."/>
            <person name="Gustiano R."/>
            <person name="Guiguen Y."/>
        </authorList>
    </citation>
    <scope>NUCLEOTIDE SEQUENCE</scope>
    <source>
        <strain evidence="1">Pdj_M5554</strain>
    </source>
</reference>
<comment type="caution">
    <text evidence="1">The sequence shown here is derived from an EMBL/GenBank/DDBJ whole genome shotgun (WGS) entry which is preliminary data.</text>
</comment>